<sequence>MHLSERLKLHSAGATIIHNSPFSELPAFLNEEQLSKPFIDKWVQSFYMQIGYAEHDNDFYQKVIAIKNEITPEVVAQLLGNFDWRTRQTGAYFAAIKNYTQFIDVIGVHLLKSEVCYAGGIYAFVMAWFNTDKCITYLKTYLDYYLLKPELWFDQAQVLEALKFLDDVNGNNNTAEHLSNWGKFLQNKPYWNKHIETTKIEYQIKQIKKIQEHK</sequence>
<organism evidence="1 2">
    <name type="scientific">Flavobacterium zepuense</name>
    <dbReference type="NCBI Taxonomy" id="2593302"/>
    <lineage>
        <taxon>Bacteria</taxon>
        <taxon>Pseudomonadati</taxon>
        <taxon>Bacteroidota</taxon>
        <taxon>Flavobacteriia</taxon>
        <taxon>Flavobacteriales</taxon>
        <taxon>Flavobacteriaceae</taxon>
        <taxon>Flavobacterium</taxon>
    </lineage>
</organism>
<dbReference type="Pfam" id="PF19463">
    <property type="entry name" value="DUF6000"/>
    <property type="match status" value="1"/>
</dbReference>
<comment type="caution">
    <text evidence="1">The sequence shown here is derived from an EMBL/GenBank/DDBJ whole genome shotgun (WGS) entry which is preliminary data.</text>
</comment>
<gene>
    <name evidence="1" type="ORF">FMM05_10075</name>
</gene>
<evidence type="ECO:0000313" key="2">
    <source>
        <dbReference type="Proteomes" id="UP000320643"/>
    </source>
</evidence>
<keyword evidence="2" id="KW-1185">Reference proteome</keyword>
<reference evidence="1 2" key="1">
    <citation type="submission" date="2019-07" db="EMBL/GenBank/DDBJ databases">
        <title>Flavobacterium sp. nov., isolated from glacier ice.</title>
        <authorList>
            <person name="Liu Q."/>
            <person name="Xin Y.-H."/>
        </authorList>
    </citation>
    <scope>NUCLEOTIDE SEQUENCE [LARGE SCALE GENOMIC DNA]</scope>
    <source>
        <strain evidence="1 2">ZT4R6</strain>
    </source>
</reference>
<dbReference type="OrthoDB" id="8702693at2"/>
<name>A0A552V313_9FLAO</name>
<evidence type="ECO:0000313" key="1">
    <source>
        <dbReference type="EMBL" id="TRW24837.1"/>
    </source>
</evidence>
<dbReference type="Proteomes" id="UP000320643">
    <property type="component" value="Unassembled WGS sequence"/>
</dbReference>
<dbReference type="InterPro" id="IPR046042">
    <property type="entry name" value="DUF6000"/>
</dbReference>
<dbReference type="EMBL" id="VJVZ01000005">
    <property type="protein sequence ID" value="TRW24837.1"/>
    <property type="molecule type" value="Genomic_DNA"/>
</dbReference>
<proteinExistence type="predicted"/>
<protein>
    <submittedName>
        <fullName evidence="1">Uncharacterized protein</fullName>
    </submittedName>
</protein>
<dbReference type="AlphaFoldDB" id="A0A552V313"/>
<dbReference type="RefSeq" id="WP_143373238.1">
    <property type="nucleotide sequence ID" value="NZ_VJVZ01000005.1"/>
</dbReference>
<accession>A0A552V313</accession>